<dbReference type="KEGG" id="mea:Mex_2p0993"/>
<keyword evidence="2" id="KW-1185">Reference proteome</keyword>
<name>C5B5Q5_METEA</name>
<keyword evidence="1" id="KW-0614">Plasmid</keyword>
<gene>
    <name evidence="1" type="ordered locus">MexAM1_META2p0993</name>
</gene>
<dbReference type="HOGENOM" id="CLU_1617093_0_0_5"/>
<proteinExistence type="predicted"/>
<dbReference type="RefSeq" id="WP_012754209.1">
    <property type="nucleotide sequence ID" value="NC_012811.1"/>
</dbReference>
<organism evidence="1 2">
    <name type="scientific">Methylorubrum extorquens (strain ATCC 14718 / DSM 1338 / JCM 2805 / NCIMB 9133 / AM1)</name>
    <name type="common">Methylobacterium extorquens</name>
    <dbReference type="NCBI Taxonomy" id="272630"/>
    <lineage>
        <taxon>Bacteria</taxon>
        <taxon>Pseudomonadati</taxon>
        <taxon>Pseudomonadota</taxon>
        <taxon>Alphaproteobacteria</taxon>
        <taxon>Hyphomicrobiales</taxon>
        <taxon>Methylobacteriaceae</taxon>
        <taxon>Methylorubrum</taxon>
    </lineage>
</organism>
<evidence type="ECO:0000313" key="1">
    <source>
        <dbReference type="EMBL" id="ACS43787.1"/>
    </source>
</evidence>
<evidence type="ECO:0000313" key="2">
    <source>
        <dbReference type="Proteomes" id="UP000009081"/>
    </source>
</evidence>
<dbReference type="Proteomes" id="UP000009081">
    <property type="component" value="Plasmid megaplasmid"/>
</dbReference>
<reference evidence="1 2" key="1">
    <citation type="journal article" date="2009" name="PLoS ONE">
        <title>Methylobacterium genome sequences: a reference blueprint to investigate microbial metabolism of C1 compounds from natural and industrial sources.</title>
        <authorList>
            <person name="Vuilleumier S."/>
            <person name="Chistoserdova L."/>
            <person name="Lee M.-C."/>
            <person name="Bringel F."/>
            <person name="Lajus A."/>
            <person name="Zhou Y."/>
            <person name="Gourion B."/>
            <person name="Barbe V."/>
            <person name="Chang J."/>
            <person name="Cruveiller S."/>
            <person name="Dossat C."/>
            <person name="Gillett W."/>
            <person name="Gruffaz C."/>
            <person name="Haugen E."/>
            <person name="Hourcade E."/>
            <person name="Levy R."/>
            <person name="Mangenot S."/>
            <person name="Muller E."/>
            <person name="Nadalig T."/>
            <person name="Pagni M."/>
            <person name="Penny C."/>
            <person name="Peyraud R."/>
            <person name="Robinson D.G."/>
            <person name="Roche D."/>
            <person name="Rouy Z."/>
            <person name="Saenampechek C."/>
            <person name="Salvignol G."/>
            <person name="Vallenet D."/>
            <person name="Wu Z."/>
            <person name="Marx C.J."/>
            <person name="Vorholt J.A."/>
            <person name="Olson M.V."/>
            <person name="Kaul R."/>
            <person name="Weissenbach J."/>
            <person name="Medigue C."/>
            <person name="Lidstrom M.E."/>
        </authorList>
    </citation>
    <scope>NUCLEOTIDE SEQUENCE [LARGE SCALE GENOMIC DNA]</scope>
    <source>
        <strain evidence="2">ATCC 14718 / DSM 1338 / JCM 2805 / NCIMB 9133 / AM1</strain>
    </source>
</reference>
<dbReference type="EMBL" id="CP001511">
    <property type="protein sequence ID" value="ACS43787.1"/>
    <property type="molecule type" value="Genomic_DNA"/>
</dbReference>
<sequence length="164" mass="17430">MTSSMSKPDPDTLIDDPEVVGYAGVILTSAKVWQGMFIRRDAFDRVESVLAVLKPGMAAAGLDPDDPDVLVNALAAGVADGLQFGRDSDSGAFLAAISKIRSARYLLIRARDADEGDGLVTTVTPILAVSPRAARSLFESQPDVQALRVSTFMEAMSRKPGPKH</sequence>
<dbReference type="AlphaFoldDB" id="C5B5Q5"/>
<protein>
    <submittedName>
        <fullName evidence="1">Uncharacterized protein</fullName>
    </submittedName>
</protein>
<accession>C5B5Q5</accession>
<geneLocation type="plasmid" evidence="1 2">
    <name>megaplasmid</name>
</geneLocation>